<accession>A0ACC2UDC2</accession>
<dbReference type="EMBL" id="QTSX02000820">
    <property type="protein sequence ID" value="KAJ9084646.1"/>
    <property type="molecule type" value="Genomic_DNA"/>
</dbReference>
<name>A0ACC2UDC2_9FUNG</name>
<dbReference type="Proteomes" id="UP001165960">
    <property type="component" value="Unassembled WGS sequence"/>
</dbReference>
<gene>
    <name evidence="1" type="ORF">DSO57_1022133</name>
</gene>
<sequence>MVFNSNIFNGASSQDSFNRGEVQGVEAPIYTQAFEAGNKEADLYLTTNPYGFDLFSGHIVSSSAPAPIPTPAQAACQPTNQDGNLDLEHLPTASQPAPHTANQALAPPAQHPKHRIITAQILQEIVALNLQGLSWNQIAAQLQFNRATIMWGFNNLMNKGNLIGTGKKPKKAPESQITKAYPIMLDLLQRDPKLSLTQVCKQLAHHNIWVSKRMMQLWMHGKVASIWVLKIFASNQWDGAEDSPYDIVIQSILVQCLTSLTDDICGETLHQSVAGILIVVESFLTEWDPDCLLNRAIILDVHSID</sequence>
<reference evidence="1" key="1">
    <citation type="submission" date="2022-04" db="EMBL/GenBank/DDBJ databases">
        <title>Genome of the entomopathogenic fungus Entomophthora muscae.</title>
        <authorList>
            <person name="Elya C."/>
            <person name="Lovett B.R."/>
            <person name="Lee E."/>
            <person name="Macias A.M."/>
            <person name="Hajek A.E."/>
            <person name="De Bivort B.L."/>
            <person name="Kasson M.T."/>
            <person name="De Fine Licht H.H."/>
            <person name="Stajich J.E."/>
        </authorList>
    </citation>
    <scope>NUCLEOTIDE SEQUENCE</scope>
    <source>
        <strain evidence="1">Berkeley</strain>
    </source>
</reference>
<proteinExistence type="predicted"/>
<keyword evidence="2" id="KW-1185">Reference proteome</keyword>
<organism evidence="1 2">
    <name type="scientific">Entomophthora muscae</name>
    <dbReference type="NCBI Taxonomy" id="34485"/>
    <lineage>
        <taxon>Eukaryota</taxon>
        <taxon>Fungi</taxon>
        <taxon>Fungi incertae sedis</taxon>
        <taxon>Zoopagomycota</taxon>
        <taxon>Entomophthoromycotina</taxon>
        <taxon>Entomophthoromycetes</taxon>
        <taxon>Entomophthorales</taxon>
        <taxon>Entomophthoraceae</taxon>
        <taxon>Entomophthora</taxon>
    </lineage>
</organism>
<evidence type="ECO:0000313" key="2">
    <source>
        <dbReference type="Proteomes" id="UP001165960"/>
    </source>
</evidence>
<protein>
    <submittedName>
        <fullName evidence="1">Uncharacterized protein</fullName>
    </submittedName>
</protein>
<evidence type="ECO:0000313" key="1">
    <source>
        <dbReference type="EMBL" id="KAJ9084646.1"/>
    </source>
</evidence>
<comment type="caution">
    <text evidence="1">The sequence shown here is derived from an EMBL/GenBank/DDBJ whole genome shotgun (WGS) entry which is preliminary data.</text>
</comment>